<reference evidence="1" key="1">
    <citation type="journal article" date="2023" name="Int. J. Mol. Sci.">
        <title>Metagenomics Revealed a New Genus 'Candidatus Thiocaldithrix dubininis' gen. nov., sp. nov. and a New Species 'Candidatus Thiothrix putei' sp. nov. in the Family Thiotrichaceae, Some Members of Which Have Traits of Both Na+- and H+-Motive Energetics.</title>
        <authorList>
            <person name="Ravin N.V."/>
            <person name="Muntyan M.S."/>
            <person name="Smolyakov D.D."/>
            <person name="Rudenko T.S."/>
            <person name="Beletsky A.V."/>
            <person name="Mardanov A.V."/>
            <person name="Grabovich M.Y."/>
        </authorList>
    </citation>
    <scope>NUCLEOTIDE SEQUENCE</scope>
    <source>
        <strain evidence="1">GKL-02</strain>
    </source>
</reference>
<name>A0AA95KGN7_9GAMM</name>
<proteinExistence type="predicted"/>
<evidence type="ECO:0000313" key="1">
    <source>
        <dbReference type="EMBL" id="WGZ92669.1"/>
    </source>
</evidence>
<sequence length="83" mass="9552">MSNPNQTYNYRQLQKELFAALYLAATIDNLLQDTSVLPNKAELSHQVSANLEKIYELLNAIKTNRAFREDNSPNTNLYETFRG</sequence>
<dbReference type="AlphaFoldDB" id="A0AA95KGN7"/>
<organism evidence="1">
    <name type="scientific">Candidatus Thiothrix putei</name>
    <dbReference type="NCBI Taxonomy" id="3080811"/>
    <lineage>
        <taxon>Bacteria</taxon>
        <taxon>Pseudomonadati</taxon>
        <taxon>Pseudomonadota</taxon>
        <taxon>Gammaproteobacteria</taxon>
        <taxon>Thiotrichales</taxon>
        <taxon>Thiotrichaceae</taxon>
        <taxon>Thiothrix</taxon>
    </lineage>
</organism>
<protein>
    <submittedName>
        <fullName evidence="1">Uncharacterized protein</fullName>
    </submittedName>
</protein>
<gene>
    <name evidence="1" type="ORF">QJT81_12425</name>
</gene>
<dbReference type="Proteomes" id="UP001301326">
    <property type="component" value="Chromosome"/>
</dbReference>
<accession>A0AA95KGN7</accession>
<dbReference type="EMBL" id="CP124756">
    <property type="protein sequence ID" value="WGZ92669.1"/>
    <property type="molecule type" value="Genomic_DNA"/>
</dbReference>
<dbReference type="KEGG" id="tput:QJT81_12425"/>
<reference evidence="1" key="2">
    <citation type="submission" date="2023-04" db="EMBL/GenBank/DDBJ databases">
        <authorList>
            <person name="Beletskiy A.V."/>
            <person name="Mardanov A.V."/>
            <person name="Ravin N.V."/>
        </authorList>
    </citation>
    <scope>NUCLEOTIDE SEQUENCE</scope>
    <source>
        <strain evidence="1">GKL-02</strain>
    </source>
</reference>